<dbReference type="EMBL" id="PUHY01000012">
    <property type="protein sequence ID" value="PQO32345.1"/>
    <property type="molecule type" value="Genomic_DNA"/>
</dbReference>
<dbReference type="RefSeq" id="WP_105331358.1">
    <property type="nucleotide sequence ID" value="NZ_PUHY01000012.1"/>
</dbReference>
<evidence type="ECO:0000256" key="1">
    <source>
        <dbReference type="SAM" id="Phobius"/>
    </source>
</evidence>
<gene>
    <name evidence="2" type="ORF">C5Y83_19160</name>
</gene>
<dbReference type="AlphaFoldDB" id="A0A2S8FJI0"/>
<accession>A0A2S8FJI0</accession>
<keyword evidence="1" id="KW-0812">Transmembrane</keyword>
<keyword evidence="1" id="KW-0472">Membrane</keyword>
<sequence length="142" mass="15424">MPQDYNDHLRHEAVRGSDGANLLDIFKLMVGTLLVVVGAGLGIYLAESVFQVVFGDEPPAMIERVAELAVEKVKAEAPNANAQQIELAPDLMQTILYGLTFFLLLLPMIVATTLISSGVKLMRGQANEVIAMLAEKLTKSDR</sequence>
<evidence type="ECO:0000313" key="3">
    <source>
        <dbReference type="Proteomes" id="UP000238322"/>
    </source>
</evidence>
<keyword evidence="1" id="KW-1133">Transmembrane helix</keyword>
<reference evidence="2 3" key="1">
    <citation type="submission" date="2018-02" db="EMBL/GenBank/DDBJ databases">
        <title>Comparative genomes isolates from brazilian mangrove.</title>
        <authorList>
            <person name="Araujo J.E."/>
            <person name="Taketani R.G."/>
            <person name="Silva M.C.P."/>
            <person name="Loureco M.V."/>
            <person name="Andreote F.D."/>
        </authorList>
    </citation>
    <scope>NUCLEOTIDE SEQUENCE [LARGE SCALE GENOMIC DNA]</scope>
    <source>
        <strain evidence="2 3">Hex-1 MGV</strain>
    </source>
</reference>
<feature type="transmembrane region" description="Helical" evidence="1">
    <location>
        <begin position="25"/>
        <end position="46"/>
    </location>
</feature>
<dbReference type="Proteomes" id="UP000238322">
    <property type="component" value="Unassembled WGS sequence"/>
</dbReference>
<protein>
    <submittedName>
        <fullName evidence="2">Uncharacterized protein</fullName>
    </submittedName>
</protein>
<dbReference type="OrthoDB" id="290103at2"/>
<evidence type="ECO:0000313" key="2">
    <source>
        <dbReference type="EMBL" id="PQO32345.1"/>
    </source>
</evidence>
<comment type="caution">
    <text evidence="2">The sequence shown here is derived from an EMBL/GenBank/DDBJ whole genome shotgun (WGS) entry which is preliminary data.</text>
</comment>
<proteinExistence type="predicted"/>
<feature type="transmembrane region" description="Helical" evidence="1">
    <location>
        <begin position="95"/>
        <end position="115"/>
    </location>
</feature>
<organism evidence="2 3">
    <name type="scientific">Blastopirellula marina</name>
    <dbReference type="NCBI Taxonomy" id="124"/>
    <lineage>
        <taxon>Bacteria</taxon>
        <taxon>Pseudomonadati</taxon>
        <taxon>Planctomycetota</taxon>
        <taxon>Planctomycetia</taxon>
        <taxon>Pirellulales</taxon>
        <taxon>Pirellulaceae</taxon>
        <taxon>Blastopirellula</taxon>
    </lineage>
</organism>
<name>A0A2S8FJI0_9BACT</name>